<organism evidence="5 6">
    <name type="scientific">Urochloa decumbens</name>
    <dbReference type="NCBI Taxonomy" id="240449"/>
    <lineage>
        <taxon>Eukaryota</taxon>
        <taxon>Viridiplantae</taxon>
        <taxon>Streptophyta</taxon>
        <taxon>Embryophyta</taxon>
        <taxon>Tracheophyta</taxon>
        <taxon>Spermatophyta</taxon>
        <taxon>Magnoliopsida</taxon>
        <taxon>Liliopsida</taxon>
        <taxon>Poales</taxon>
        <taxon>Poaceae</taxon>
        <taxon>PACMAD clade</taxon>
        <taxon>Panicoideae</taxon>
        <taxon>Panicodae</taxon>
        <taxon>Paniceae</taxon>
        <taxon>Melinidinae</taxon>
        <taxon>Urochloa</taxon>
    </lineage>
</organism>
<dbReference type="PANTHER" id="PTHR15371">
    <property type="entry name" value="TIM23"/>
    <property type="match status" value="1"/>
</dbReference>
<dbReference type="AlphaFoldDB" id="A0ABC8ZDR7"/>
<reference evidence="5 6" key="2">
    <citation type="submission" date="2024-10" db="EMBL/GenBank/DDBJ databases">
        <authorList>
            <person name="Ryan C."/>
        </authorList>
    </citation>
    <scope>NUCLEOTIDE SEQUENCE [LARGE SCALE GENOMIC DNA]</scope>
</reference>
<keyword evidence="6" id="KW-1185">Reference proteome</keyword>
<keyword evidence="2" id="KW-0812">Transmembrane</keyword>
<dbReference type="GO" id="GO:0016020">
    <property type="term" value="C:membrane"/>
    <property type="evidence" value="ECO:0007669"/>
    <property type="project" value="UniProtKB-SubCell"/>
</dbReference>
<evidence type="ECO:0000313" key="5">
    <source>
        <dbReference type="EMBL" id="CAL4959219.1"/>
    </source>
</evidence>
<evidence type="ECO:0000256" key="4">
    <source>
        <dbReference type="ARBA" id="ARBA00023136"/>
    </source>
</evidence>
<evidence type="ECO:0000256" key="2">
    <source>
        <dbReference type="ARBA" id="ARBA00022692"/>
    </source>
</evidence>
<evidence type="ECO:0000313" key="6">
    <source>
        <dbReference type="Proteomes" id="UP001497457"/>
    </source>
</evidence>
<reference evidence="6" key="1">
    <citation type="submission" date="2024-06" db="EMBL/GenBank/DDBJ databases">
        <authorList>
            <person name="Ryan C."/>
        </authorList>
    </citation>
    <scope>NUCLEOTIDE SEQUENCE [LARGE SCALE GENOMIC DNA]</scope>
</reference>
<proteinExistence type="predicted"/>
<comment type="subcellular location">
    <subcellularLocation>
        <location evidence="1">Membrane</location>
        <topology evidence="1">Multi-pass membrane protein</topology>
    </subcellularLocation>
</comment>
<evidence type="ECO:0000256" key="1">
    <source>
        <dbReference type="ARBA" id="ARBA00004141"/>
    </source>
</evidence>
<accession>A0ABC8ZDR7</accession>
<dbReference type="PANTHER" id="PTHR15371:SF20">
    <property type="match status" value="1"/>
</dbReference>
<dbReference type="InterPro" id="IPR045238">
    <property type="entry name" value="Tim23-like"/>
</dbReference>
<sequence>MPHGGSLTSPKFDFAICAIPSSTEQSTASSRSAPLVLARLPPKRPSSASTELKKMCKEGAYWGTIAGVYVGVKYGIDKIRGHRDWKNAMLGGAVTGALVSAVNNNQRHKVVKNAITGGAIAAAAEFLSHPTS</sequence>
<gene>
    <name evidence="5" type="ORF">URODEC1_LOCUS43649</name>
</gene>
<keyword evidence="4" id="KW-0472">Membrane</keyword>
<dbReference type="Proteomes" id="UP001497457">
    <property type="component" value="Chromosome 19rd"/>
</dbReference>
<evidence type="ECO:0000256" key="3">
    <source>
        <dbReference type="ARBA" id="ARBA00022989"/>
    </source>
</evidence>
<keyword evidence="3" id="KW-1133">Transmembrane helix</keyword>
<dbReference type="Pfam" id="PF02466">
    <property type="entry name" value="Tim17"/>
    <property type="match status" value="1"/>
</dbReference>
<dbReference type="EMBL" id="OZ075129">
    <property type="protein sequence ID" value="CAL4959219.1"/>
    <property type="molecule type" value="Genomic_DNA"/>
</dbReference>
<name>A0ABC8ZDR7_9POAL</name>
<protein>
    <submittedName>
        <fullName evidence="5">Uncharacterized protein</fullName>
    </submittedName>
</protein>